<keyword evidence="2" id="KW-0805">Transcription regulation</keyword>
<reference evidence="8" key="2">
    <citation type="journal article" date="2009" name="Genome Res.">
        <title>Comparative genomic analyses of the human fungal pathogens Coccidioides and their relatives.</title>
        <authorList>
            <person name="Sharpton T.J."/>
            <person name="Stajich J.E."/>
            <person name="Rounsley S.D."/>
            <person name="Gardner M.J."/>
            <person name="Wortman J.R."/>
            <person name="Jordar V.S."/>
            <person name="Maiti R."/>
            <person name="Kodira C.D."/>
            <person name="Neafsey D.E."/>
            <person name="Zeng Q."/>
            <person name="Hung C.-Y."/>
            <person name="McMahan C."/>
            <person name="Muszewska A."/>
            <person name="Grynberg M."/>
            <person name="Mandel M.A."/>
            <person name="Kellner E.M."/>
            <person name="Barker B.M."/>
            <person name="Galgiani J.N."/>
            <person name="Orbach M.J."/>
            <person name="Kirkland T.N."/>
            <person name="Cole G.T."/>
            <person name="Henn M.R."/>
            <person name="Birren B.W."/>
            <person name="Taylor J.W."/>
        </authorList>
    </citation>
    <scope>NUCLEOTIDE SEQUENCE [LARGE SCALE GENOMIC DNA]</scope>
    <source>
        <strain evidence="8">RMSCC 3488</strain>
    </source>
</reference>
<evidence type="ECO:0000313" key="8">
    <source>
        <dbReference type="Proteomes" id="UP000054567"/>
    </source>
</evidence>
<dbReference type="Pfam" id="PF07039">
    <property type="entry name" value="SGF29_Tudor"/>
    <property type="match status" value="1"/>
</dbReference>
<evidence type="ECO:0000256" key="1">
    <source>
        <dbReference type="ARBA" id="ARBA00004123"/>
    </source>
</evidence>
<dbReference type="GO" id="GO:0005634">
    <property type="term" value="C:nucleus"/>
    <property type="evidence" value="ECO:0007669"/>
    <property type="project" value="UniProtKB-SubCell"/>
</dbReference>
<organism evidence="7 8">
    <name type="scientific">Coccidioides posadasii RMSCC 3488</name>
    <dbReference type="NCBI Taxonomy" id="454284"/>
    <lineage>
        <taxon>Eukaryota</taxon>
        <taxon>Fungi</taxon>
        <taxon>Dikarya</taxon>
        <taxon>Ascomycota</taxon>
        <taxon>Pezizomycotina</taxon>
        <taxon>Eurotiomycetes</taxon>
        <taxon>Eurotiomycetidae</taxon>
        <taxon>Onygenales</taxon>
        <taxon>Onygenaceae</taxon>
        <taxon>Coccidioides</taxon>
    </lineage>
</organism>
<gene>
    <name evidence="7" type="ORF">CPAG_03230</name>
</gene>
<dbReference type="PANTHER" id="PTHR21539">
    <property type="entry name" value="SAGA-ASSOCIATED FACTOR 29"/>
    <property type="match status" value="1"/>
</dbReference>
<dbReference type="AlphaFoldDB" id="A0A0J6FDE2"/>
<dbReference type="FunFam" id="2.30.30.140:FF:000055">
    <property type="entry name" value="SAGA complex component"/>
    <property type="match status" value="1"/>
</dbReference>
<sequence length="453" mass="49114">MANQRSGAVAPPALGDRSTGSARAPSSAVSPATGSTVRRVPELGVGGLGSGATSSSTSTSKLPRRQKQDKRAQQTHRSSDVRVTPEAASRLKDPPEEPAGLHTPLALSTRSKKPAIVYDKGHRWEAYEIEMSRNRPRGAARDNGQAANEEIDMWNKIVADLTKAKEKNDRQKVLSQNIGALNEKIGKNGSKPSMDEIDQLDKWHRELMKLAEEEKDILTNEPADVIKNVEILMALRSASEADPHSRAASGKPRKRKTDLDNGIPDSPGPSTGPVSEKLNRLKSSAQRSASVSSAQTRESAKGDEGTEGIKGTKGTAAEKGGQLFVGAEVVFKHNKKQQGVEGEGIQCIIKNITGDGHKKRYDVQDPEPIENGEEGAVYRTTAASLIPIPQIGTSLPVFPPGKQVLARYPDTTTFYRAEVMGSKKDVYRLKFEGEEDDKEMDVDRRFVLDIPGK</sequence>
<accession>A0A0J6FDE2</accession>
<dbReference type="CDD" id="cd20393">
    <property type="entry name" value="Tudor_SGF29_rpt1"/>
    <property type="match status" value="1"/>
</dbReference>
<feature type="region of interest" description="Disordered" evidence="5">
    <location>
        <begin position="237"/>
        <end position="315"/>
    </location>
</feature>
<dbReference type="Gene3D" id="2.30.30.140">
    <property type="match status" value="1"/>
</dbReference>
<dbReference type="PROSITE" id="PS51518">
    <property type="entry name" value="SGF29_C"/>
    <property type="match status" value="1"/>
</dbReference>
<evidence type="ECO:0000256" key="3">
    <source>
        <dbReference type="ARBA" id="ARBA00023163"/>
    </source>
</evidence>
<dbReference type="InterPro" id="IPR010750">
    <property type="entry name" value="SGF29_tudor-like_dom"/>
</dbReference>
<proteinExistence type="predicted"/>
<dbReference type="Proteomes" id="UP000054567">
    <property type="component" value="Unassembled WGS sequence"/>
</dbReference>
<comment type="subcellular location">
    <subcellularLocation>
        <location evidence="1">Nucleus</location>
    </subcellularLocation>
</comment>
<dbReference type="InterPro" id="IPR047288">
    <property type="entry name" value="Tudor_SGF29_rpt1"/>
</dbReference>
<dbReference type="VEuPathDB" id="FungiDB:CPAG_03230"/>
<evidence type="ECO:0000313" key="7">
    <source>
        <dbReference type="EMBL" id="KMM66894.1"/>
    </source>
</evidence>
<dbReference type="EMBL" id="DS268110">
    <property type="protein sequence ID" value="KMM66894.1"/>
    <property type="molecule type" value="Genomic_DNA"/>
</dbReference>
<feature type="compositionally biased region" description="Low complexity" evidence="5">
    <location>
        <begin position="283"/>
        <end position="295"/>
    </location>
</feature>
<dbReference type="CDD" id="cd20394">
    <property type="entry name" value="Tudor_SGF29_rpt2"/>
    <property type="match status" value="1"/>
</dbReference>
<dbReference type="InterPro" id="IPR037802">
    <property type="entry name" value="SGF29"/>
</dbReference>
<protein>
    <submittedName>
        <fullName evidence="7">SAGA-associated factor 29</fullName>
    </submittedName>
</protein>
<reference evidence="7 8" key="1">
    <citation type="submission" date="2007-06" db="EMBL/GenBank/DDBJ databases">
        <title>The Genome Sequence of Coccidioides posadasii RMSCC_3488.</title>
        <authorList>
            <consortium name="Coccidioides Genome Resources Consortium"/>
            <consortium name="The Broad Institute Genome Sequencing Platform"/>
            <person name="Henn M.R."/>
            <person name="Sykes S."/>
            <person name="Young S."/>
            <person name="Jaffe D."/>
            <person name="Berlin A."/>
            <person name="Alvarez P."/>
            <person name="Butler J."/>
            <person name="Gnerre S."/>
            <person name="Grabherr M."/>
            <person name="Mauceli E."/>
            <person name="Brockman W."/>
            <person name="Kodira C."/>
            <person name="Alvarado L."/>
            <person name="Zeng Q."/>
            <person name="Crawford M."/>
            <person name="Antoine C."/>
            <person name="Devon K."/>
            <person name="Galgiani J."/>
            <person name="Orsborn K."/>
            <person name="Lewis M.L."/>
            <person name="Nusbaum C."/>
            <person name="Galagan J."/>
            <person name="Birren B."/>
        </authorList>
    </citation>
    <scope>NUCLEOTIDE SEQUENCE [LARGE SCALE GENOMIC DNA]</scope>
    <source>
        <strain evidence="7 8">RMSCC 3488</strain>
    </source>
</reference>
<dbReference type="InterPro" id="IPR047287">
    <property type="entry name" value="Tudor_SGF29_rpt2"/>
</dbReference>
<feature type="region of interest" description="Disordered" evidence="5">
    <location>
        <begin position="1"/>
        <end position="117"/>
    </location>
</feature>
<keyword evidence="4" id="KW-0539">Nucleus</keyword>
<evidence type="ECO:0000256" key="2">
    <source>
        <dbReference type="ARBA" id="ARBA00023015"/>
    </source>
</evidence>
<feature type="compositionally biased region" description="Basic and acidic residues" evidence="5">
    <location>
        <begin position="69"/>
        <end position="80"/>
    </location>
</feature>
<dbReference type="GO" id="GO:0000124">
    <property type="term" value="C:SAGA complex"/>
    <property type="evidence" value="ECO:0007669"/>
    <property type="project" value="InterPro"/>
</dbReference>
<dbReference type="OrthoDB" id="10265994at2759"/>
<dbReference type="PANTHER" id="PTHR21539:SF0">
    <property type="entry name" value="SAGA-ASSOCIATED FACTOR 29"/>
    <property type="match status" value="1"/>
</dbReference>
<feature type="compositionally biased region" description="Low complexity" evidence="5">
    <location>
        <begin position="51"/>
        <end position="61"/>
    </location>
</feature>
<name>A0A0J6FDE2_COCPO</name>
<feature type="domain" description="SGF29 C-terminal" evidence="6">
    <location>
        <begin position="319"/>
        <end position="453"/>
    </location>
</feature>
<feature type="compositionally biased region" description="Low complexity" evidence="5">
    <location>
        <begin position="21"/>
        <end position="32"/>
    </location>
</feature>
<evidence type="ECO:0000256" key="4">
    <source>
        <dbReference type="ARBA" id="ARBA00023242"/>
    </source>
</evidence>
<evidence type="ECO:0000256" key="5">
    <source>
        <dbReference type="SAM" id="MobiDB-lite"/>
    </source>
</evidence>
<keyword evidence="3" id="KW-0804">Transcription</keyword>
<evidence type="ECO:0000259" key="6">
    <source>
        <dbReference type="PROSITE" id="PS51518"/>
    </source>
</evidence>
<reference evidence="8" key="3">
    <citation type="journal article" date="2010" name="Genome Res.">
        <title>Population genomic sequencing of Coccidioides fungi reveals recent hybridization and transposon control.</title>
        <authorList>
            <person name="Neafsey D.E."/>
            <person name="Barker B.M."/>
            <person name="Sharpton T.J."/>
            <person name="Stajich J.E."/>
            <person name="Park D.J."/>
            <person name="Whiston E."/>
            <person name="Hung C.-Y."/>
            <person name="McMahan C."/>
            <person name="White J."/>
            <person name="Sykes S."/>
            <person name="Heiman D."/>
            <person name="Young S."/>
            <person name="Zeng Q."/>
            <person name="Abouelleil A."/>
            <person name="Aftuck L."/>
            <person name="Bessette D."/>
            <person name="Brown A."/>
            <person name="FitzGerald M."/>
            <person name="Lui A."/>
            <person name="Macdonald J.P."/>
            <person name="Priest M."/>
            <person name="Orbach M.J."/>
            <person name="Galgiani J.N."/>
            <person name="Kirkland T.N."/>
            <person name="Cole G.T."/>
            <person name="Birren B.W."/>
            <person name="Henn M.R."/>
            <person name="Taylor J.W."/>
            <person name="Rounsley S.D."/>
        </authorList>
    </citation>
    <scope>NUCLEOTIDE SEQUENCE [LARGE SCALE GENOMIC DNA]</scope>
    <source>
        <strain evidence="8">RMSCC 3488</strain>
    </source>
</reference>